<feature type="binding site" description="axial binding residue" evidence="8">
    <location>
        <position position="822"/>
    </location>
    <ligand>
        <name>heme</name>
        <dbReference type="ChEBI" id="CHEBI:30413"/>
    </ligand>
    <ligandPart>
        <name>Fe</name>
        <dbReference type="ChEBI" id="CHEBI:18248"/>
    </ligandPart>
</feature>
<dbReference type="EMBL" id="JAADJG010000523">
    <property type="protein sequence ID" value="KAF4445467.1"/>
    <property type="molecule type" value="Genomic_DNA"/>
</dbReference>
<protein>
    <recommendedName>
        <fullName evidence="9">Endonuclease/exonuclease/phosphatase domain-containing protein</fullName>
    </recommendedName>
</protein>
<dbReference type="CDD" id="cd09080">
    <property type="entry name" value="TDP2"/>
    <property type="match status" value="1"/>
</dbReference>
<dbReference type="OrthoDB" id="1844152at2759"/>
<keyword evidence="5" id="KW-0560">Oxidoreductase</keyword>
<keyword evidence="3 8" id="KW-0349">Heme</keyword>
<comment type="similarity">
    <text evidence="2">Belongs to the cytochrome P450 family.</text>
</comment>
<keyword evidence="7" id="KW-0503">Monooxygenase</keyword>
<dbReference type="InterPro" id="IPR001128">
    <property type="entry name" value="Cyt_P450"/>
</dbReference>
<accession>A0A8H4K825</accession>
<evidence type="ECO:0000313" key="11">
    <source>
        <dbReference type="Proteomes" id="UP000605986"/>
    </source>
</evidence>
<evidence type="ECO:0000256" key="4">
    <source>
        <dbReference type="ARBA" id="ARBA00022723"/>
    </source>
</evidence>
<gene>
    <name evidence="10" type="ORF">F53441_10809</name>
</gene>
<dbReference type="CDD" id="cd11041">
    <property type="entry name" value="CYP503A1-like"/>
    <property type="match status" value="1"/>
</dbReference>
<dbReference type="Pfam" id="PF03372">
    <property type="entry name" value="Exo_endo_phos"/>
    <property type="match status" value="1"/>
</dbReference>
<sequence length="876" mass="98981">MEEIVQKAIQNAIASKKPDSSLTWQPDQPWKQSFYQWAANEWQPLQASEASASSKITKLAIYSWNIDFMLPYARARMNTALAHLEELTRQHRSDENTAVVVSIQECVPSDLFIIGEQQWIRDDFYRTDEDTSAWASGAYGTTTLVDRRLQVLSCFRVHFSATRMERDGLFVDVKASGQTIRLCNTHLESLALEPPLRPAQMRIIASHMHAPDISGAAVTGDFNAIQPFDLTLHTDNKLEDAYLQLGGQEGDGRGDDTGGYTWGQQAHPRQRNQFGCSRMDKVFFCGDALKLVEFERFGADVELDEEELRAKLEELGFEKPWITDHLGDSPGTVFALAQRMISVPYLIKLSIAIWNTTMGNESLGMASRPAIAAPLILLVSYVIYSLFIKPSKLPDLPILGARKGDWFPLLQAKIRNSWNVKPVLNTAWSQHREQAFLLPMLDSPTYVYLPRSDTKFASEQPITDLSMHESAQNDLQTDWTTMDPSLTHDPIHLELVASTLTKEVGNLIPDLADEVDYCVSKQLGNSADWTEVCVMETAQKIISGITNRAFVGLPLCRNQEMLKLGIAFAQDIPTSSIMLRVFPEFIKPLVAPLICRPNRIHTREFEKILEPEINARLHEYDLQDQPSKSERNDFLQWSIEQAKEIGNPKNWTVSALAQRILLLNFASIHTTTFAVTHALLDMAAYSPDLILELREEIVSVLQQHNNQWNKRAVAQLEKLDSAIRESQRKNSIVTVGVSRTVVAEKGVTFPSGIHVPKGLRVAVPGYTVLQDSEIYPDPKTYQPLRFYQARQDEAAEYVKSARNALPTATTDFLAWGLGRHACPGRFFASNEIKMLIAYILLNYDIEHLAERPRNTWISQNRIPPMKATLKFRRKSS</sequence>
<evidence type="ECO:0000259" key="9">
    <source>
        <dbReference type="Pfam" id="PF03372"/>
    </source>
</evidence>
<dbReference type="GO" id="GO:0005506">
    <property type="term" value="F:iron ion binding"/>
    <property type="evidence" value="ECO:0007669"/>
    <property type="project" value="InterPro"/>
</dbReference>
<dbReference type="InterPro" id="IPR017972">
    <property type="entry name" value="Cyt_P450_CS"/>
</dbReference>
<dbReference type="GO" id="GO:0016705">
    <property type="term" value="F:oxidoreductase activity, acting on paired donors, with incorporation or reduction of molecular oxygen"/>
    <property type="evidence" value="ECO:0007669"/>
    <property type="project" value="InterPro"/>
</dbReference>
<dbReference type="InterPro" id="IPR005135">
    <property type="entry name" value="Endo/exonuclease/phosphatase"/>
</dbReference>
<comment type="caution">
    <text evidence="10">The sequence shown here is derived from an EMBL/GenBank/DDBJ whole genome shotgun (WGS) entry which is preliminary data.</text>
</comment>
<organism evidence="10 11">
    <name type="scientific">Fusarium austroafricanum</name>
    <dbReference type="NCBI Taxonomy" id="2364996"/>
    <lineage>
        <taxon>Eukaryota</taxon>
        <taxon>Fungi</taxon>
        <taxon>Dikarya</taxon>
        <taxon>Ascomycota</taxon>
        <taxon>Pezizomycotina</taxon>
        <taxon>Sordariomycetes</taxon>
        <taxon>Hypocreomycetidae</taxon>
        <taxon>Hypocreales</taxon>
        <taxon>Nectriaceae</taxon>
        <taxon>Fusarium</taxon>
        <taxon>Fusarium concolor species complex</taxon>
    </lineage>
</organism>
<dbReference type="AlphaFoldDB" id="A0A8H4K825"/>
<evidence type="ECO:0000256" key="2">
    <source>
        <dbReference type="ARBA" id="ARBA00010617"/>
    </source>
</evidence>
<reference evidence="10" key="1">
    <citation type="submission" date="2020-01" db="EMBL/GenBank/DDBJ databases">
        <title>Identification and distribution of gene clusters putatively required for synthesis of sphingolipid metabolism inhibitors in phylogenetically diverse species of the filamentous fungus Fusarium.</title>
        <authorList>
            <person name="Kim H.-S."/>
            <person name="Busman M."/>
            <person name="Brown D.W."/>
            <person name="Divon H."/>
            <person name="Uhlig S."/>
            <person name="Proctor R.H."/>
        </authorList>
    </citation>
    <scope>NUCLEOTIDE SEQUENCE</scope>
    <source>
        <strain evidence="10">NRRL 53441</strain>
    </source>
</reference>
<dbReference type="SUPFAM" id="SSF56219">
    <property type="entry name" value="DNase I-like"/>
    <property type="match status" value="1"/>
</dbReference>
<dbReference type="PANTHER" id="PTHR46206:SF1">
    <property type="entry name" value="P450, PUTATIVE (EUROFUNG)-RELATED"/>
    <property type="match status" value="1"/>
</dbReference>
<dbReference type="SUPFAM" id="SSF48264">
    <property type="entry name" value="Cytochrome P450"/>
    <property type="match status" value="1"/>
</dbReference>
<feature type="domain" description="Endonuclease/exonuclease/phosphatase" evidence="9">
    <location>
        <begin position="63"/>
        <end position="325"/>
    </location>
</feature>
<evidence type="ECO:0000256" key="5">
    <source>
        <dbReference type="ARBA" id="ARBA00023002"/>
    </source>
</evidence>
<dbReference type="PRINTS" id="PR00465">
    <property type="entry name" value="EP450IV"/>
</dbReference>
<proteinExistence type="inferred from homology"/>
<dbReference type="GO" id="GO:0004497">
    <property type="term" value="F:monooxygenase activity"/>
    <property type="evidence" value="ECO:0007669"/>
    <property type="project" value="UniProtKB-KW"/>
</dbReference>
<keyword evidence="11" id="KW-1185">Reference proteome</keyword>
<comment type="cofactor">
    <cofactor evidence="1 8">
        <name>heme</name>
        <dbReference type="ChEBI" id="CHEBI:30413"/>
    </cofactor>
</comment>
<dbReference type="GO" id="GO:0020037">
    <property type="term" value="F:heme binding"/>
    <property type="evidence" value="ECO:0007669"/>
    <property type="project" value="InterPro"/>
</dbReference>
<dbReference type="Gene3D" id="1.10.630.10">
    <property type="entry name" value="Cytochrome P450"/>
    <property type="match status" value="1"/>
</dbReference>
<evidence type="ECO:0000256" key="6">
    <source>
        <dbReference type="ARBA" id="ARBA00023004"/>
    </source>
</evidence>
<dbReference type="InterPro" id="IPR036691">
    <property type="entry name" value="Endo/exonu/phosph_ase_sf"/>
</dbReference>
<evidence type="ECO:0000256" key="3">
    <source>
        <dbReference type="ARBA" id="ARBA00022617"/>
    </source>
</evidence>
<dbReference type="Proteomes" id="UP000605986">
    <property type="component" value="Unassembled WGS sequence"/>
</dbReference>
<dbReference type="InterPro" id="IPR036396">
    <property type="entry name" value="Cyt_P450_sf"/>
</dbReference>
<dbReference type="PANTHER" id="PTHR46206">
    <property type="entry name" value="CYTOCHROME P450"/>
    <property type="match status" value="1"/>
</dbReference>
<dbReference type="Pfam" id="PF00067">
    <property type="entry name" value="p450"/>
    <property type="match status" value="1"/>
</dbReference>
<evidence type="ECO:0000256" key="1">
    <source>
        <dbReference type="ARBA" id="ARBA00001971"/>
    </source>
</evidence>
<dbReference type="PROSITE" id="PS00086">
    <property type="entry name" value="CYTOCHROME_P450"/>
    <property type="match status" value="1"/>
</dbReference>
<evidence type="ECO:0000256" key="8">
    <source>
        <dbReference type="PIRSR" id="PIRSR602403-1"/>
    </source>
</evidence>
<keyword evidence="6 8" id="KW-0408">Iron</keyword>
<evidence type="ECO:0000256" key="7">
    <source>
        <dbReference type="ARBA" id="ARBA00023033"/>
    </source>
</evidence>
<name>A0A8H4K825_9HYPO</name>
<keyword evidence="4 8" id="KW-0479">Metal-binding</keyword>
<evidence type="ECO:0000313" key="10">
    <source>
        <dbReference type="EMBL" id="KAF4445467.1"/>
    </source>
</evidence>
<dbReference type="Gene3D" id="3.60.10.10">
    <property type="entry name" value="Endonuclease/exonuclease/phosphatase"/>
    <property type="match status" value="1"/>
</dbReference>
<dbReference type="InterPro" id="IPR002403">
    <property type="entry name" value="Cyt_P450_E_grp-IV"/>
</dbReference>